<sequence>MLQCFQLPNVDKRVKFSDAKLFRYKNVD</sequence>
<name>A0A2P2IHL5_RHIMU</name>
<evidence type="ECO:0000313" key="1">
    <source>
        <dbReference type="EMBL" id="MBW80691.1"/>
    </source>
</evidence>
<protein>
    <submittedName>
        <fullName evidence="1">Uncharacterized protein</fullName>
    </submittedName>
</protein>
<accession>A0A2P2IHL5</accession>
<organism evidence="1">
    <name type="scientific">Rhizophora mucronata</name>
    <name type="common">Asiatic mangrove</name>
    <dbReference type="NCBI Taxonomy" id="61149"/>
    <lineage>
        <taxon>Eukaryota</taxon>
        <taxon>Viridiplantae</taxon>
        <taxon>Streptophyta</taxon>
        <taxon>Embryophyta</taxon>
        <taxon>Tracheophyta</taxon>
        <taxon>Spermatophyta</taxon>
        <taxon>Magnoliopsida</taxon>
        <taxon>eudicotyledons</taxon>
        <taxon>Gunneridae</taxon>
        <taxon>Pentapetalae</taxon>
        <taxon>rosids</taxon>
        <taxon>fabids</taxon>
        <taxon>Malpighiales</taxon>
        <taxon>Rhizophoraceae</taxon>
        <taxon>Rhizophora</taxon>
    </lineage>
</organism>
<dbReference type="EMBL" id="GGEC01000208">
    <property type="protein sequence ID" value="MBW80691.1"/>
    <property type="molecule type" value="Transcribed_RNA"/>
</dbReference>
<dbReference type="AlphaFoldDB" id="A0A2P2IHL5"/>
<reference evidence="1" key="1">
    <citation type="submission" date="2018-02" db="EMBL/GenBank/DDBJ databases">
        <title>Rhizophora mucronata_Transcriptome.</title>
        <authorList>
            <person name="Meera S.P."/>
            <person name="Sreeshan A."/>
            <person name="Augustine A."/>
        </authorList>
    </citation>
    <scope>NUCLEOTIDE SEQUENCE</scope>
    <source>
        <tissue evidence="1">Leaf</tissue>
    </source>
</reference>
<proteinExistence type="predicted"/>